<organism evidence="1 2">
    <name type="scientific">Nocardia wallacei</name>
    <dbReference type="NCBI Taxonomy" id="480035"/>
    <lineage>
        <taxon>Bacteria</taxon>
        <taxon>Bacillati</taxon>
        <taxon>Actinomycetota</taxon>
        <taxon>Actinomycetes</taxon>
        <taxon>Mycobacteriales</taxon>
        <taxon>Nocardiaceae</taxon>
        <taxon>Nocardia</taxon>
    </lineage>
</organism>
<keyword evidence="2" id="KW-1185">Reference proteome</keyword>
<dbReference type="EMBL" id="AP023396">
    <property type="protein sequence ID" value="BCK59166.1"/>
    <property type="molecule type" value="Genomic_DNA"/>
</dbReference>
<dbReference type="KEGG" id="nwl:NWFMUON74_69380"/>
<proteinExistence type="predicted"/>
<protein>
    <recommendedName>
        <fullName evidence="3">G domain-containing protein</fullName>
    </recommendedName>
</protein>
<dbReference type="AlphaFoldDB" id="A0A7G1KX28"/>
<evidence type="ECO:0000313" key="1">
    <source>
        <dbReference type="EMBL" id="BCK59166.1"/>
    </source>
</evidence>
<dbReference type="Proteomes" id="UP000516173">
    <property type="component" value="Chromosome"/>
</dbReference>
<dbReference type="CDD" id="cd00882">
    <property type="entry name" value="Ras_like_GTPase"/>
    <property type="match status" value="1"/>
</dbReference>
<sequence length="369" mass="39447">MNDHGGPAPELDQLIAALRVGGGHEPQLADQLVAAASEWRRPPRIQVTGRARAGKTTLLQALALMSAVETEPVDEPGRPDPVLDGDLVVYVVSASLQAADRRILAELPRDRTIVVLNKADAIGSQWAEAVATADQIAYGLGVPVLPLVSALAVRTRAGTPSDDDLRTLRRHAANADPNFTLSPELFTAPTAGPDVAERTEVLARWGLYGVSCALTALRYEPDLGPRELLQLLHAVSGIDPVHDLLHRRYEQIGARRGGAFLDELARLAARSVPGLSASAGRGRDLIEDYLAGDEALWLGLQAGLACPDVRHLATGYPAPQPADADDALARAQRWRAVVASDMPAPARRAAIRVHNGYVRIWERMSSAGL</sequence>
<name>A0A7G1KX28_9NOCA</name>
<reference evidence="1 2" key="1">
    <citation type="submission" date="2020-08" db="EMBL/GenBank/DDBJ databases">
        <title>Genome Sequencing of Nocardia wallacei strain FMUON74 and assembly.</title>
        <authorList>
            <person name="Toyokawa M."/>
            <person name="Uesaka K."/>
        </authorList>
    </citation>
    <scope>NUCLEOTIDE SEQUENCE [LARGE SCALE GENOMIC DNA]</scope>
    <source>
        <strain evidence="1 2">FMUON74</strain>
    </source>
</reference>
<evidence type="ECO:0008006" key="3">
    <source>
        <dbReference type="Google" id="ProtNLM"/>
    </source>
</evidence>
<dbReference type="SUPFAM" id="SSF52540">
    <property type="entry name" value="P-loop containing nucleoside triphosphate hydrolases"/>
    <property type="match status" value="1"/>
</dbReference>
<dbReference type="InterPro" id="IPR027417">
    <property type="entry name" value="P-loop_NTPase"/>
</dbReference>
<gene>
    <name evidence="1" type="ORF">NWFMUON74_69380</name>
</gene>
<accession>A0A7G1KX28</accession>
<evidence type="ECO:0000313" key="2">
    <source>
        <dbReference type="Proteomes" id="UP000516173"/>
    </source>
</evidence>